<feature type="transmembrane region" description="Helical" evidence="8">
    <location>
        <begin position="136"/>
        <end position="157"/>
    </location>
</feature>
<keyword evidence="3" id="KW-1003">Cell membrane</keyword>
<evidence type="ECO:0000256" key="7">
    <source>
        <dbReference type="SAM" id="MobiDB-lite"/>
    </source>
</evidence>
<feature type="region of interest" description="Disordered" evidence="7">
    <location>
        <begin position="269"/>
        <end position="290"/>
    </location>
</feature>
<dbReference type="GO" id="GO:0005886">
    <property type="term" value="C:plasma membrane"/>
    <property type="evidence" value="ECO:0007669"/>
    <property type="project" value="UniProtKB-SubCell"/>
</dbReference>
<dbReference type="Pfam" id="PF19053">
    <property type="entry name" value="EccD"/>
    <property type="match status" value="1"/>
</dbReference>
<comment type="similarity">
    <text evidence="2">Belongs to the EccD/Snm4 family.</text>
</comment>
<keyword evidence="6 8" id="KW-0472">Membrane</keyword>
<feature type="transmembrane region" description="Helical" evidence="8">
    <location>
        <begin position="392"/>
        <end position="409"/>
    </location>
</feature>
<dbReference type="InterPro" id="IPR006707">
    <property type="entry name" value="T7SS_EccD"/>
</dbReference>
<dbReference type="Proteomes" id="UP000243342">
    <property type="component" value="Unassembled WGS sequence"/>
</dbReference>
<dbReference type="InterPro" id="IPR024962">
    <property type="entry name" value="YukD-like"/>
</dbReference>
<evidence type="ECO:0000256" key="6">
    <source>
        <dbReference type="ARBA" id="ARBA00023136"/>
    </source>
</evidence>
<feature type="transmembrane region" description="Helical" evidence="8">
    <location>
        <begin position="190"/>
        <end position="208"/>
    </location>
</feature>
<evidence type="ECO:0000256" key="8">
    <source>
        <dbReference type="SAM" id="Phobius"/>
    </source>
</evidence>
<proteinExistence type="inferred from homology"/>
<keyword evidence="5 8" id="KW-1133">Transmembrane helix</keyword>
<evidence type="ECO:0000256" key="5">
    <source>
        <dbReference type="ARBA" id="ARBA00022989"/>
    </source>
</evidence>
<reference evidence="10 11" key="1">
    <citation type="submission" date="2016-10" db="EMBL/GenBank/DDBJ databases">
        <title>Genome sequence of Streptomyces gilvigriseus MUSC 26.</title>
        <authorList>
            <person name="Lee L.-H."/>
            <person name="Ser H.-L."/>
        </authorList>
    </citation>
    <scope>NUCLEOTIDE SEQUENCE [LARGE SCALE GENOMIC DNA]</scope>
    <source>
        <strain evidence="10 11">MUSC 26</strain>
    </source>
</reference>
<evidence type="ECO:0000256" key="1">
    <source>
        <dbReference type="ARBA" id="ARBA00004651"/>
    </source>
</evidence>
<feature type="transmembrane region" description="Helical" evidence="8">
    <location>
        <begin position="340"/>
        <end position="357"/>
    </location>
</feature>
<evidence type="ECO:0000256" key="2">
    <source>
        <dbReference type="ARBA" id="ARBA00006162"/>
    </source>
</evidence>
<dbReference type="PRINTS" id="PR01414">
    <property type="entry name" value="CCMBBIOGNSIS"/>
</dbReference>
<feature type="transmembrane region" description="Helical" evidence="8">
    <location>
        <begin position="109"/>
        <end position="130"/>
    </location>
</feature>
<evidence type="ECO:0000313" key="11">
    <source>
        <dbReference type="Proteomes" id="UP000243342"/>
    </source>
</evidence>
<feature type="transmembrane region" description="Helical" evidence="8">
    <location>
        <begin position="430"/>
        <end position="450"/>
    </location>
</feature>
<dbReference type="NCBIfam" id="TIGR03920">
    <property type="entry name" value="T7SS_EccD"/>
    <property type="match status" value="1"/>
</dbReference>
<dbReference type="STRING" id="1428644.BIV57_16515"/>
<feature type="transmembrane region" description="Helical" evidence="8">
    <location>
        <begin position="164"/>
        <end position="184"/>
    </location>
</feature>
<feature type="transmembrane region" description="Helical" evidence="8">
    <location>
        <begin position="215"/>
        <end position="235"/>
    </location>
</feature>
<feature type="transmembrane region" description="Helical" evidence="8">
    <location>
        <begin position="241"/>
        <end position="263"/>
    </location>
</feature>
<dbReference type="RefSeq" id="WP_071657648.1">
    <property type="nucleotide sequence ID" value="NZ_MLCF01000096.1"/>
</dbReference>
<evidence type="ECO:0000256" key="3">
    <source>
        <dbReference type="ARBA" id="ARBA00022475"/>
    </source>
</evidence>
<comment type="subcellular location">
    <subcellularLocation>
        <location evidence="1">Cell membrane</location>
        <topology evidence="1">Multi-pass membrane protein</topology>
    </subcellularLocation>
</comment>
<dbReference type="AlphaFoldDB" id="A0A1J7BSG7"/>
<gene>
    <name evidence="10" type="ORF">BIV57_16515</name>
</gene>
<sequence length="454" mass="43770">MTTADVLRLTVSGPRRRTDLALPGDVPVALLLPEIGRLARAEAPGTVLLRLDGTRLDPELPLPAQRVRDGDLLLLRPMPDGPPPAPRHDDIADALAAGAPAARSPLRPAVLAGVAAVLTALAAALARGGAPPGSGTVPGTVAAATAVLLLAAAPLAARRGRRGVALALGLPAPLHAALAAALLLRLHPPAPLAAAAGLGTAAVLAALVPGAATLAAAALAAAGTGAALALGPGGLGVRPVAAVALAAATVLLPLLPGAVLRAARLDPEDAADRPGADTLDRPDTADAPVDPVDLDALAARRRRADALLTGLTATVGVVAAAAVAALLLAPGAPAGDGTGAPAGAAALAAGCAAALALHARRMPRGRHACPPLAAALAVPVLAVLRAPASPVLAVLAALGGAALLCGALAPPARGPLAARLLEGADAAARLLPVPLCVVALGLPSAAWHWASAAL</sequence>
<feature type="compositionally biased region" description="Basic and acidic residues" evidence="7">
    <location>
        <begin position="269"/>
        <end position="284"/>
    </location>
</feature>
<evidence type="ECO:0000256" key="4">
    <source>
        <dbReference type="ARBA" id="ARBA00022692"/>
    </source>
</evidence>
<dbReference type="InterPro" id="IPR044049">
    <property type="entry name" value="EccD_transm"/>
</dbReference>
<organism evidence="10 11">
    <name type="scientific">Mangrovactinospora gilvigrisea</name>
    <dbReference type="NCBI Taxonomy" id="1428644"/>
    <lineage>
        <taxon>Bacteria</taxon>
        <taxon>Bacillati</taxon>
        <taxon>Actinomycetota</taxon>
        <taxon>Actinomycetes</taxon>
        <taxon>Kitasatosporales</taxon>
        <taxon>Streptomycetaceae</taxon>
        <taxon>Mangrovactinospora</taxon>
    </lineage>
</organism>
<feature type="transmembrane region" description="Helical" evidence="8">
    <location>
        <begin position="306"/>
        <end position="328"/>
    </location>
</feature>
<comment type="caution">
    <text evidence="10">The sequence shown here is derived from an EMBL/GenBank/DDBJ whole genome shotgun (WGS) entry which is preliminary data.</text>
</comment>
<accession>A0A1J7BSG7</accession>
<dbReference type="EMBL" id="MLCF01000096">
    <property type="protein sequence ID" value="OIV36401.1"/>
    <property type="molecule type" value="Genomic_DNA"/>
</dbReference>
<evidence type="ECO:0000313" key="10">
    <source>
        <dbReference type="EMBL" id="OIV36401.1"/>
    </source>
</evidence>
<name>A0A1J7BSG7_9ACTN</name>
<dbReference type="Pfam" id="PF08817">
    <property type="entry name" value="YukD"/>
    <property type="match status" value="1"/>
</dbReference>
<feature type="domain" description="EccD-like transmembrane" evidence="9">
    <location>
        <begin position="107"/>
        <end position="443"/>
    </location>
</feature>
<protein>
    <submittedName>
        <fullName evidence="10">Type VII secretion integral membrane protein EccD</fullName>
    </submittedName>
</protein>
<keyword evidence="11" id="KW-1185">Reference proteome</keyword>
<dbReference type="Gene3D" id="3.10.20.90">
    <property type="entry name" value="Phosphatidylinositol 3-kinase Catalytic Subunit, Chain A, domain 1"/>
    <property type="match status" value="1"/>
</dbReference>
<evidence type="ECO:0000259" key="9">
    <source>
        <dbReference type="Pfam" id="PF19053"/>
    </source>
</evidence>
<keyword evidence="4 8" id="KW-0812">Transmembrane</keyword>